<gene>
    <name evidence="1" type="ORF">CNMCM5623_003671</name>
    <name evidence="2" type="ORF">CNMCM7691_003384</name>
</gene>
<dbReference type="AlphaFoldDB" id="A0A8H6QKJ2"/>
<protein>
    <submittedName>
        <fullName evidence="2">Uncharacterized protein</fullName>
    </submittedName>
</protein>
<comment type="caution">
    <text evidence="2">The sequence shown here is derived from an EMBL/GenBank/DDBJ whole genome shotgun (WGS) entry which is preliminary data.</text>
</comment>
<keyword evidence="3" id="KW-1185">Reference proteome</keyword>
<evidence type="ECO:0000313" key="2">
    <source>
        <dbReference type="EMBL" id="KAF7174698.1"/>
    </source>
</evidence>
<name>A0A8H6QKJ2_9EURO</name>
<dbReference type="Proteomes" id="UP000654922">
    <property type="component" value="Unassembled WGS sequence"/>
</dbReference>
<evidence type="ECO:0000313" key="3">
    <source>
        <dbReference type="Proteomes" id="UP000641853"/>
    </source>
</evidence>
<reference evidence="2" key="1">
    <citation type="submission" date="2020-06" db="EMBL/GenBank/DDBJ databases">
        <title>Draft genome sequences of strains closely related to Aspergillus parafelis and Aspergillus hiratsukae.</title>
        <authorList>
            <person name="Dos Santos R.A.C."/>
            <person name="Rivero-Menendez O."/>
            <person name="Steenwyk J.L."/>
            <person name="Mead M.E."/>
            <person name="Goldman G.H."/>
            <person name="Alastruey-Izquierdo A."/>
            <person name="Rokas A."/>
        </authorList>
    </citation>
    <scope>NUCLEOTIDE SEQUENCE</scope>
    <source>
        <strain evidence="1">CNM-CM5623</strain>
        <strain evidence="2">CNM-CM7691</strain>
    </source>
</reference>
<accession>A0A8H6QKJ2</accession>
<dbReference type="Proteomes" id="UP000641853">
    <property type="component" value="Unassembled WGS sequence"/>
</dbReference>
<dbReference type="EMBL" id="JACBAG010001927">
    <property type="protein sequence ID" value="KAF7174698.1"/>
    <property type="molecule type" value="Genomic_DNA"/>
</dbReference>
<organism evidence="2 3">
    <name type="scientific">Aspergillus felis</name>
    <dbReference type="NCBI Taxonomy" id="1287682"/>
    <lineage>
        <taxon>Eukaryota</taxon>
        <taxon>Fungi</taxon>
        <taxon>Dikarya</taxon>
        <taxon>Ascomycota</taxon>
        <taxon>Pezizomycotina</taxon>
        <taxon>Eurotiomycetes</taxon>
        <taxon>Eurotiomycetidae</taxon>
        <taxon>Eurotiales</taxon>
        <taxon>Aspergillaceae</taxon>
        <taxon>Aspergillus</taxon>
        <taxon>Aspergillus subgen. Fumigati</taxon>
    </lineage>
</organism>
<proteinExistence type="predicted"/>
<dbReference type="EMBL" id="JACBAE010001385">
    <property type="protein sequence ID" value="KAF7158611.1"/>
    <property type="molecule type" value="Genomic_DNA"/>
</dbReference>
<sequence length="133" mass="15216">MFDLWVKARYISVSDIETPSHHNIDIPRLQRLGFDSEVVDLVQQLPALRLEAVWSYQEEGVELIPREKMANYFVQPSGVGDEMFEDLRCVDWADKEAFEPCCAEIVRTELAETTGTPGTAVWVNKLNTSSRRL</sequence>
<evidence type="ECO:0000313" key="1">
    <source>
        <dbReference type="EMBL" id="KAF7158611.1"/>
    </source>
</evidence>
<dbReference type="OrthoDB" id="5343383at2759"/>